<dbReference type="EMBL" id="JXTC01000423">
    <property type="protein sequence ID" value="PON55193.1"/>
    <property type="molecule type" value="Genomic_DNA"/>
</dbReference>
<accession>A0A2P5C2A2</accession>
<keyword evidence="1" id="KW-0812">Transmembrane</keyword>
<evidence type="ECO:0000256" key="1">
    <source>
        <dbReference type="SAM" id="Phobius"/>
    </source>
</evidence>
<dbReference type="AlphaFoldDB" id="A0A2P5C2A2"/>
<keyword evidence="1" id="KW-0472">Membrane</keyword>
<sequence>MIPSVLSQLSHTLLRLVISLFVFYFVFLNLGLKETDVLTGAGGSAYVDGSGSVRMFSFFFQQVFPLFSFHFFSCCVVIVSLKIFELQIK</sequence>
<dbReference type="InParanoid" id="A0A2P5C2A2"/>
<evidence type="ECO:0000313" key="3">
    <source>
        <dbReference type="Proteomes" id="UP000237000"/>
    </source>
</evidence>
<comment type="caution">
    <text evidence="2">The sequence shown here is derived from an EMBL/GenBank/DDBJ whole genome shotgun (WGS) entry which is preliminary data.</text>
</comment>
<dbReference type="Proteomes" id="UP000237000">
    <property type="component" value="Unassembled WGS sequence"/>
</dbReference>
<reference evidence="3" key="1">
    <citation type="submission" date="2016-06" db="EMBL/GenBank/DDBJ databases">
        <title>Parallel loss of symbiosis genes in relatives of nitrogen-fixing non-legume Parasponia.</title>
        <authorList>
            <person name="Van Velzen R."/>
            <person name="Holmer R."/>
            <person name="Bu F."/>
            <person name="Rutten L."/>
            <person name="Van Zeijl A."/>
            <person name="Liu W."/>
            <person name="Santuari L."/>
            <person name="Cao Q."/>
            <person name="Sharma T."/>
            <person name="Shen D."/>
            <person name="Roswanjaya Y."/>
            <person name="Wardhani T."/>
            <person name="Kalhor M.S."/>
            <person name="Jansen J."/>
            <person name="Van den Hoogen J."/>
            <person name="Gungor B."/>
            <person name="Hartog M."/>
            <person name="Hontelez J."/>
            <person name="Verver J."/>
            <person name="Yang W.-C."/>
            <person name="Schijlen E."/>
            <person name="Repin R."/>
            <person name="Schilthuizen M."/>
            <person name="Schranz E."/>
            <person name="Heidstra R."/>
            <person name="Miyata K."/>
            <person name="Fedorova E."/>
            <person name="Kohlen W."/>
            <person name="Bisseling T."/>
            <person name="Smit S."/>
            <person name="Geurts R."/>
        </authorList>
    </citation>
    <scope>NUCLEOTIDE SEQUENCE [LARGE SCALE GENOMIC DNA]</scope>
    <source>
        <strain evidence="3">cv. RG33-2</strain>
    </source>
</reference>
<feature type="transmembrane region" description="Helical" evidence="1">
    <location>
        <begin position="12"/>
        <end position="32"/>
    </location>
</feature>
<feature type="transmembrane region" description="Helical" evidence="1">
    <location>
        <begin position="63"/>
        <end position="84"/>
    </location>
</feature>
<gene>
    <name evidence="2" type="ORF">TorRG33x02_300160</name>
</gene>
<proteinExistence type="predicted"/>
<evidence type="ECO:0000313" key="2">
    <source>
        <dbReference type="EMBL" id="PON55193.1"/>
    </source>
</evidence>
<keyword evidence="1" id="KW-1133">Transmembrane helix</keyword>
<name>A0A2P5C2A2_TREOI</name>
<keyword evidence="3" id="KW-1185">Reference proteome</keyword>
<protein>
    <submittedName>
        <fullName evidence="2">Uncharacterized protein</fullName>
    </submittedName>
</protein>
<organism evidence="2 3">
    <name type="scientific">Trema orientale</name>
    <name type="common">Charcoal tree</name>
    <name type="synonym">Celtis orientalis</name>
    <dbReference type="NCBI Taxonomy" id="63057"/>
    <lineage>
        <taxon>Eukaryota</taxon>
        <taxon>Viridiplantae</taxon>
        <taxon>Streptophyta</taxon>
        <taxon>Embryophyta</taxon>
        <taxon>Tracheophyta</taxon>
        <taxon>Spermatophyta</taxon>
        <taxon>Magnoliopsida</taxon>
        <taxon>eudicotyledons</taxon>
        <taxon>Gunneridae</taxon>
        <taxon>Pentapetalae</taxon>
        <taxon>rosids</taxon>
        <taxon>fabids</taxon>
        <taxon>Rosales</taxon>
        <taxon>Cannabaceae</taxon>
        <taxon>Trema</taxon>
    </lineage>
</organism>